<accession>A0A132N3D5</accession>
<proteinExistence type="predicted"/>
<sequence>MLGARLSRRAVLLGTFVIVADLLLARDSLPRSRVAAVDPAEAIRDRAVAASRHLVALYAATVARHPQLRARLAPLAAEHQAHLEALTGEPATQQLPLPTHEAQATLTPAPGEPTPSTAPQATVPRSPAAALAALAGAERAAADGRLRDLPAAPPELARLLASIAACQMVHAELLDGHDASGEA</sequence>
<dbReference type="EMBL" id="LAXD01000001">
    <property type="protein sequence ID" value="KWW99699.1"/>
    <property type="molecule type" value="Genomic_DNA"/>
</dbReference>
<gene>
    <name evidence="2" type="ORF">LI90_1338</name>
    <name evidence="3" type="ORF">TH66_08210</name>
</gene>
<evidence type="ECO:0000313" key="4">
    <source>
        <dbReference type="Proteomes" id="UP000070188"/>
    </source>
</evidence>
<reference evidence="4" key="2">
    <citation type="submission" date="2015-04" db="EMBL/GenBank/DDBJ databases">
        <title>Physiological reanalysis, assessment of diazotrophy, and genome sequences of multiple isolates of Streptomyces thermoautotrophicus.</title>
        <authorList>
            <person name="MacKellar D.C."/>
            <person name="Lieber L."/>
            <person name="Norman J."/>
            <person name="Bolger A."/>
            <person name="Tobin C."/>
            <person name="Murray J.W."/>
            <person name="Chang R."/>
            <person name="Ford T."/>
            <person name="Nguyen P.Q."/>
            <person name="Woodward J."/>
            <person name="Permingeat H."/>
            <person name="Joshi N.S."/>
            <person name="Silver P.A."/>
            <person name="Usadel B."/>
            <person name="Rutherford A.W."/>
            <person name="Friesen M."/>
            <person name="Prell J."/>
        </authorList>
    </citation>
    <scope>NUCLEOTIDE SEQUENCE [LARGE SCALE GENOMIC DNA]</scope>
    <source>
        <strain evidence="4">H1</strain>
    </source>
</reference>
<dbReference type="Proteomes" id="UP000070659">
    <property type="component" value="Unassembled WGS sequence"/>
</dbReference>
<dbReference type="EMBL" id="JYIJ01000015">
    <property type="protein sequence ID" value="KWX04526.1"/>
    <property type="molecule type" value="Genomic_DNA"/>
</dbReference>
<evidence type="ECO:0000313" key="2">
    <source>
        <dbReference type="EMBL" id="KWW99699.1"/>
    </source>
</evidence>
<dbReference type="AlphaFoldDB" id="A0A132N3D5"/>
<dbReference type="PATRIC" id="fig|1469144.10.peg.1476"/>
<organism evidence="3 5">
    <name type="scientific">Carbonactinospora thermoautotrophica</name>
    <dbReference type="NCBI Taxonomy" id="1469144"/>
    <lineage>
        <taxon>Bacteria</taxon>
        <taxon>Bacillati</taxon>
        <taxon>Actinomycetota</taxon>
        <taxon>Actinomycetes</taxon>
        <taxon>Kitasatosporales</taxon>
        <taxon>Carbonactinosporaceae</taxon>
        <taxon>Carbonactinospora</taxon>
    </lineage>
</organism>
<evidence type="ECO:0000313" key="3">
    <source>
        <dbReference type="EMBL" id="KWX04526.1"/>
    </source>
</evidence>
<dbReference type="RefSeq" id="WP_066885496.1">
    <property type="nucleotide sequence ID" value="NZ_JYIJ01000015.1"/>
</dbReference>
<evidence type="ECO:0000256" key="1">
    <source>
        <dbReference type="SAM" id="MobiDB-lite"/>
    </source>
</evidence>
<dbReference type="Proteomes" id="UP000070188">
    <property type="component" value="Unassembled WGS sequence"/>
</dbReference>
<protein>
    <submittedName>
        <fullName evidence="3">Uncharacterized protein</fullName>
    </submittedName>
</protein>
<evidence type="ECO:0000313" key="5">
    <source>
        <dbReference type="Proteomes" id="UP000070659"/>
    </source>
</evidence>
<reference evidence="3 5" key="1">
    <citation type="submission" date="2015-02" db="EMBL/GenBank/DDBJ databases">
        <title>Physiological reanalysis, assessment of diazotrophy, and genome sequences of multiple isolates of Streptomyces thermoautotrophicus.</title>
        <authorList>
            <person name="MacKellar D.C."/>
            <person name="Lieber L."/>
            <person name="Norman J."/>
            <person name="Bolger A."/>
            <person name="Tobin C."/>
            <person name="Murray J.W."/>
            <person name="Prell J."/>
        </authorList>
    </citation>
    <scope>NUCLEOTIDE SEQUENCE [LARGE SCALE GENOMIC DNA]</scope>
    <source>
        <strain evidence="3 5">UBT1</strain>
    </source>
</reference>
<reference evidence="2" key="3">
    <citation type="submission" date="2015-04" db="EMBL/GenBank/DDBJ databases">
        <title>Physiological reanalysis, assessment of diazotrophy, and genome sequences of multiple isolates of Streptomyces thermoautotrophicus.</title>
        <authorList>
            <person name="MacKellar D.C."/>
            <person name="Lieber L."/>
            <person name="Norman J."/>
            <person name="Bolger A."/>
            <person name="Tobin C."/>
            <person name="Murray J.W."/>
            <person name="Woodward J."/>
            <person name="Friesen M."/>
            <person name="Prell J."/>
        </authorList>
    </citation>
    <scope>NUCLEOTIDE SEQUENCE [LARGE SCALE GENOMIC DNA]</scope>
    <source>
        <strain evidence="2">H1</strain>
    </source>
</reference>
<name>A0A132N3D5_9ACTN</name>
<comment type="caution">
    <text evidence="3">The sequence shown here is derived from an EMBL/GenBank/DDBJ whole genome shotgun (WGS) entry which is preliminary data.</text>
</comment>
<feature type="region of interest" description="Disordered" evidence="1">
    <location>
        <begin position="104"/>
        <end position="125"/>
    </location>
</feature>
<dbReference type="STRING" id="1469144.LI90_1338"/>
<keyword evidence="4" id="KW-1185">Reference proteome</keyword>